<reference evidence="3" key="2">
    <citation type="submission" date="2015-01" db="EMBL/GenBank/DDBJ databases">
        <title>Evolutionary Origins and Diversification of the Mycorrhizal Mutualists.</title>
        <authorList>
            <consortium name="DOE Joint Genome Institute"/>
            <consortium name="Mycorrhizal Genomics Consortium"/>
            <person name="Kohler A."/>
            <person name="Kuo A."/>
            <person name="Nagy L.G."/>
            <person name="Floudas D."/>
            <person name="Copeland A."/>
            <person name="Barry K.W."/>
            <person name="Cichocki N."/>
            <person name="Veneault-Fourrey C."/>
            <person name="LaButti K."/>
            <person name="Lindquist E.A."/>
            <person name="Lipzen A."/>
            <person name="Lundell T."/>
            <person name="Morin E."/>
            <person name="Murat C."/>
            <person name="Riley R."/>
            <person name="Ohm R."/>
            <person name="Sun H."/>
            <person name="Tunlid A."/>
            <person name="Henrissat B."/>
            <person name="Grigoriev I.V."/>
            <person name="Hibbett D.S."/>
            <person name="Martin F."/>
        </authorList>
    </citation>
    <scope>NUCLEOTIDE SEQUENCE [LARGE SCALE GENOMIC DNA]</scope>
    <source>
        <strain evidence="3">LaAM-08-1</strain>
    </source>
</reference>
<evidence type="ECO:0000256" key="1">
    <source>
        <dbReference type="SAM" id="MobiDB-lite"/>
    </source>
</evidence>
<organism evidence="2 3">
    <name type="scientific">Laccaria amethystina LaAM-08-1</name>
    <dbReference type="NCBI Taxonomy" id="1095629"/>
    <lineage>
        <taxon>Eukaryota</taxon>
        <taxon>Fungi</taxon>
        <taxon>Dikarya</taxon>
        <taxon>Basidiomycota</taxon>
        <taxon>Agaricomycotina</taxon>
        <taxon>Agaricomycetes</taxon>
        <taxon>Agaricomycetidae</taxon>
        <taxon>Agaricales</taxon>
        <taxon>Agaricineae</taxon>
        <taxon>Hydnangiaceae</taxon>
        <taxon>Laccaria</taxon>
    </lineage>
</organism>
<name>A0A0C9XL25_9AGAR</name>
<sequence length="140" mass="15579">MSHVTYPSFLITTIVRWSPIPRPQGLTGTPQVNNSRLGGIQGATTPLTATMNPHIYDGYPECDHEHHPYASPNTNPHANSDARRNVTVNQRRTPPERENRDYVHVHEASHDMSTSLPTRCADNIHHGSLSARRCRGLSIG</sequence>
<gene>
    <name evidence="2" type="ORF">K443DRAFT_9263</name>
</gene>
<keyword evidence="3" id="KW-1185">Reference proteome</keyword>
<evidence type="ECO:0000313" key="2">
    <source>
        <dbReference type="EMBL" id="KIJ98291.1"/>
    </source>
</evidence>
<accession>A0A0C9XL25</accession>
<dbReference type="EMBL" id="KN838672">
    <property type="protein sequence ID" value="KIJ98291.1"/>
    <property type="molecule type" value="Genomic_DNA"/>
</dbReference>
<dbReference type="Proteomes" id="UP000054477">
    <property type="component" value="Unassembled WGS sequence"/>
</dbReference>
<reference evidence="2 3" key="1">
    <citation type="submission" date="2014-04" db="EMBL/GenBank/DDBJ databases">
        <authorList>
            <consortium name="DOE Joint Genome Institute"/>
            <person name="Kuo A."/>
            <person name="Kohler A."/>
            <person name="Nagy L.G."/>
            <person name="Floudas D."/>
            <person name="Copeland A."/>
            <person name="Barry K.W."/>
            <person name="Cichocki N."/>
            <person name="Veneault-Fourrey C."/>
            <person name="LaButti K."/>
            <person name="Lindquist E.A."/>
            <person name="Lipzen A."/>
            <person name="Lundell T."/>
            <person name="Morin E."/>
            <person name="Murat C."/>
            <person name="Sun H."/>
            <person name="Tunlid A."/>
            <person name="Henrissat B."/>
            <person name="Grigoriev I.V."/>
            <person name="Hibbett D.S."/>
            <person name="Martin F."/>
            <person name="Nordberg H.P."/>
            <person name="Cantor M.N."/>
            <person name="Hua S.X."/>
        </authorList>
    </citation>
    <scope>NUCLEOTIDE SEQUENCE [LARGE SCALE GENOMIC DNA]</scope>
    <source>
        <strain evidence="2 3">LaAM-08-1</strain>
    </source>
</reference>
<feature type="region of interest" description="Disordered" evidence="1">
    <location>
        <begin position="58"/>
        <end position="99"/>
    </location>
</feature>
<dbReference type="HOGENOM" id="CLU_1835462_0_0_1"/>
<dbReference type="AlphaFoldDB" id="A0A0C9XL25"/>
<proteinExistence type="predicted"/>
<protein>
    <submittedName>
        <fullName evidence="2">Uncharacterized protein</fullName>
    </submittedName>
</protein>
<evidence type="ECO:0000313" key="3">
    <source>
        <dbReference type="Proteomes" id="UP000054477"/>
    </source>
</evidence>